<sequence length="133" mass="14276">MVQTVNIDYGQAEIAAFKAGAQSGKITFDPHVVDELVGLYDHLIDSLKEELTRIQSVLSVTGFGGFPSTQQLAAGFNRKAHEYASTLTQFIEGAIRMQEAFLISGGKFKDAEAKNAQAIQYAGQATGTEKSSS</sequence>
<evidence type="ECO:0000313" key="2">
    <source>
        <dbReference type="Proteomes" id="UP000076512"/>
    </source>
</evidence>
<organism evidence="1 2">
    <name type="scientific">Nocardia terpenica</name>
    <dbReference type="NCBI Taxonomy" id="455432"/>
    <lineage>
        <taxon>Bacteria</taxon>
        <taxon>Bacillati</taxon>
        <taxon>Actinomycetota</taxon>
        <taxon>Actinomycetes</taxon>
        <taxon>Mycobacteriales</taxon>
        <taxon>Nocardiaceae</taxon>
        <taxon>Nocardia</taxon>
    </lineage>
</organism>
<name>A0A164H322_9NOCA</name>
<dbReference type="AlphaFoldDB" id="A0A164H322"/>
<gene>
    <name evidence="1" type="ORF">AWN90_09470</name>
</gene>
<reference evidence="1 2" key="1">
    <citation type="submission" date="2016-04" db="EMBL/GenBank/DDBJ databases">
        <authorList>
            <person name="Evans L.H."/>
            <person name="Alamgir A."/>
            <person name="Owens N."/>
            <person name="Weber N.D."/>
            <person name="Virtaneva K."/>
            <person name="Barbian K."/>
            <person name="Babar A."/>
            <person name="Rosenke K."/>
        </authorList>
    </citation>
    <scope>NUCLEOTIDE SEQUENCE [LARGE SCALE GENOMIC DNA]</scope>
    <source>
        <strain evidence="1 2">IFM 0406</strain>
    </source>
</reference>
<accession>A0A164H322</accession>
<proteinExistence type="predicted"/>
<protein>
    <submittedName>
        <fullName evidence="1">Uncharacterized protein</fullName>
    </submittedName>
</protein>
<comment type="caution">
    <text evidence="1">The sequence shown here is derived from an EMBL/GenBank/DDBJ whole genome shotgun (WGS) entry which is preliminary data.</text>
</comment>
<dbReference type="EMBL" id="LWGR01000021">
    <property type="protein sequence ID" value="KZM68159.1"/>
    <property type="molecule type" value="Genomic_DNA"/>
</dbReference>
<dbReference type="Proteomes" id="UP000076512">
    <property type="component" value="Unassembled WGS sequence"/>
</dbReference>
<evidence type="ECO:0000313" key="1">
    <source>
        <dbReference type="EMBL" id="KZM68159.1"/>
    </source>
</evidence>
<keyword evidence="2" id="KW-1185">Reference proteome</keyword>